<comment type="caution">
    <text evidence="15">The sequence shown here is derived from an EMBL/GenBank/DDBJ whole genome shotgun (WGS) entry which is preliminary data.</text>
</comment>
<evidence type="ECO:0000256" key="8">
    <source>
        <dbReference type="ARBA" id="ARBA00022723"/>
    </source>
</evidence>
<feature type="domain" description="RNase H type-2" evidence="14">
    <location>
        <begin position="19"/>
        <end position="250"/>
    </location>
</feature>
<evidence type="ECO:0000256" key="1">
    <source>
        <dbReference type="ARBA" id="ARBA00000077"/>
    </source>
</evidence>
<dbReference type="Pfam" id="PF01351">
    <property type="entry name" value="RNase_HII"/>
    <property type="match status" value="2"/>
</dbReference>
<dbReference type="GO" id="GO:0006298">
    <property type="term" value="P:mismatch repair"/>
    <property type="evidence" value="ECO:0007669"/>
    <property type="project" value="TreeGrafter"/>
</dbReference>
<comment type="similarity">
    <text evidence="5 13">Belongs to the RNase HII family.</text>
</comment>
<evidence type="ECO:0000256" key="5">
    <source>
        <dbReference type="ARBA" id="ARBA00007383"/>
    </source>
</evidence>
<evidence type="ECO:0000256" key="13">
    <source>
        <dbReference type="RuleBase" id="RU003515"/>
    </source>
</evidence>
<keyword evidence="16" id="KW-1185">Reference proteome</keyword>
<keyword evidence="8 12" id="KW-0479">Metal-binding</keyword>
<dbReference type="GO" id="GO:0046872">
    <property type="term" value="F:metal ion binding"/>
    <property type="evidence" value="ECO:0007669"/>
    <property type="project" value="UniProtKB-KW"/>
</dbReference>
<proteinExistence type="inferred from homology"/>
<dbReference type="CDD" id="cd07182">
    <property type="entry name" value="RNase_HII_bacteria_HII_like"/>
    <property type="match status" value="1"/>
</dbReference>
<evidence type="ECO:0000256" key="12">
    <source>
        <dbReference type="PROSITE-ProRule" id="PRU01319"/>
    </source>
</evidence>
<dbReference type="NCBIfam" id="NF000595">
    <property type="entry name" value="PRK00015.1-3"/>
    <property type="match status" value="1"/>
</dbReference>
<evidence type="ECO:0000256" key="10">
    <source>
        <dbReference type="ARBA" id="ARBA00022801"/>
    </source>
</evidence>
<dbReference type="GO" id="GO:0032299">
    <property type="term" value="C:ribonuclease H2 complex"/>
    <property type="evidence" value="ECO:0007669"/>
    <property type="project" value="TreeGrafter"/>
</dbReference>
<dbReference type="GO" id="GO:0003723">
    <property type="term" value="F:RNA binding"/>
    <property type="evidence" value="ECO:0007669"/>
    <property type="project" value="UniProtKB-UniRule"/>
</dbReference>
<reference evidence="15 16" key="1">
    <citation type="submission" date="2019-01" db="EMBL/GenBank/DDBJ databases">
        <title>Lacunisphaera sp. strain TWA-58.</title>
        <authorList>
            <person name="Chen W.-M."/>
        </authorList>
    </citation>
    <scope>NUCLEOTIDE SEQUENCE [LARGE SCALE GENOMIC DNA]</scope>
    <source>
        <strain evidence="15 16">TWA-58</strain>
    </source>
</reference>
<name>A0A4Q1C3D9_9BACT</name>
<gene>
    <name evidence="15" type="ORF">ESB00_14095</name>
</gene>
<dbReference type="EC" id="3.1.26.4" evidence="13"/>
<keyword evidence="7 12" id="KW-0540">Nuclease</keyword>
<dbReference type="GO" id="GO:0005737">
    <property type="term" value="C:cytoplasm"/>
    <property type="evidence" value="ECO:0007669"/>
    <property type="project" value="UniProtKB-SubCell"/>
</dbReference>
<comment type="function">
    <text evidence="3 13">Endonuclease that specifically degrades the RNA of RNA-DNA hybrids.</text>
</comment>
<dbReference type="InterPro" id="IPR012337">
    <property type="entry name" value="RNaseH-like_sf"/>
</dbReference>
<dbReference type="PANTHER" id="PTHR10954:SF18">
    <property type="entry name" value="RIBONUCLEASE HII"/>
    <property type="match status" value="1"/>
</dbReference>
<organism evidence="15 16">
    <name type="scientific">Oleiharenicola lentus</name>
    <dbReference type="NCBI Taxonomy" id="2508720"/>
    <lineage>
        <taxon>Bacteria</taxon>
        <taxon>Pseudomonadati</taxon>
        <taxon>Verrucomicrobiota</taxon>
        <taxon>Opitutia</taxon>
        <taxon>Opitutales</taxon>
        <taxon>Opitutaceae</taxon>
        <taxon>Oleiharenicola</taxon>
    </lineage>
</organism>
<evidence type="ECO:0000259" key="14">
    <source>
        <dbReference type="PROSITE" id="PS51975"/>
    </source>
</evidence>
<dbReference type="InterPro" id="IPR022898">
    <property type="entry name" value="RNase_HII"/>
</dbReference>
<comment type="cofactor">
    <cofactor evidence="12">
        <name>Mn(2+)</name>
        <dbReference type="ChEBI" id="CHEBI:29035"/>
    </cofactor>
    <cofactor evidence="12">
        <name>Mg(2+)</name>
        <dbReference type="ChEBI" id="CHEBI:18420"/>
    </cofactor>
    <text evidence="12">Manganese or magnesium. Binds 1 divalent metal ion per monomer in the absence of substrate. May bind a second metal ion after substrate binding.</text>
</comment>
<accession>A0A4Q1C3D9</accession>
<dbReference type="Gene3D" id="3.30.420.10">
    <property type="entry name" value="Ribonuclease H-like superfamily/Ribonuclease H"/>
    <property type="match status" value="1"/>
</dbReference>
<dbReference type="EMBL" id="SDHX01000002">
    <property type="protein sequence ID" value="RXK52841.1"/>
    <property type="molecule type" value="Genomic_DNA"/>
</dbReference>
<feature type="binding site" evidence="12">
    <location>
        <position position="26"/>
    </location>
    <ligand>
        <name>a divalent metal cation</name>
        <dbReference type="ChEBI" id="CHEBI:60240"/>
    </ligand>
</feature>
<evidence type="ECO:0000256" key="3">
    <source>
        <dbReference type="ARBA" id="ARBA00004065"/>
    </source>
</evidence>
<evidence type="ECO:0000313" key="15">
    <source>
        <dbReference type="EMBL" id="RXK52841.1"/>
    </source>
</evidence>
<dbReference type="GO" id="GO:0043137">
    <property type="term" value="P:DNA replication, removal of RNA primer"/>
    <property type="evidence" value="ECO:0007669"/>
    <property type="project" value="TreeGrafter"/>
</dbReference>
<evidence type="ECO:0000256" key="6">
    <source>
        <dbReference type="ARBA" id="ARBA00022490"/>
    </source>
</evidence>
<comment type="cofactor">
    <cofactor evidence="2">
        <name>Mg(2+)</name>
        <dbReference type="ChEBI" id="CHEBI:18420"/>
    </cofactor>
</comment>
<comment type="subcellular location">
    <subcellularLocation>
        <location evidence="4">Cytoplasm</location>
    </subcellularLocation>
</comment>
<dbReference type="SUPFAM" id="SSF53098">
    <property type="entry name" value="Ribonuclease H-like"/>
    <property type="match status" value="1"/>
</dbReference>
<evidence type="ECO:0000256" key="4">
    <source>
        <dbReference type="ARBA" id="ARBA00004496"/>
    </source>
</evidence>
<keyword evidence="11" id="KW-0464">Manganese</keyword>
<protein>
    <recommendedName>
        <fullName evidence="13">Ribonuclease</fullName>
        <ecNumber evidence="13">3.1.26.4</ecNumber>
    </recommendedName>
</protein>
<dbReference type="Proteomes" id="UP000290218">
    <property type="component" value="Unassembled WGS sequence"/>
</dbReference>
<dbReference type="AlphaFoldDB" id="A0A4Q1C3D9"/>
<evidence type="ECO:0000256" key="7">
    <source>
        <dbReference type="ARBA" id="ARBA00022722"/>
    </source>
</evidence>
<keyword evidence="9 12" id="KW-0255">Endonuclease</keyword>
<keyword evidence="10 12" id="KW-0378">Hydrolase</keyword>
<dbReference type="InterPro" id="IPR001352">
    <property type="entry name" value="RNase_HII/HIII"/>
</dbReference>
<dbReference type="GO" id="GO:0004523">
    <property type="term" value="F:RNA-DNA hybrid ribonuclease activity"/>
    <property type="evidence" value="ECO:0007669"/>
    <property type="project" value="UniProtKB-UniRule"/>
</dbReference>
<dbReference type="InterPro" id="IPR024567">
    <property type="entry name" value="RNase_HII/HIII_dom"/>
</dbReference>
<evidence type="ECO:0000313" key="16">
    <source>
        <dbReference type="Proteomes" id="UP000290218"/>
    </source>
</evidence>
<dbReference type="OrthoDB" id="9803420at2"/>
<dbReference type="PROSITE" id="PS51975">
    <property type="entry name" value="RNASE_H_2"/>
    <property type="match status" value="1"/>
</dbReference>
<comment type="catalytic activity">
    <reaction evidence="1 12 13">
        <text>Endonucleolytic cleavage to 5'-phosphomonoester.</text>
        <dbReference type="EC" id="3.1.26.4"/>
    </reaction>
</comment>
<dbReference type="PANTHER" id="PTHR10954">
    <property type="entry name" value="RIBONUCLEASE H2 SUBUNIT A"/>
    <property type="match status" value="1"/>
</dbReference>
<dbReference type="RefSeq" id="WP_129048431.1">
    <property type="nucleotide sequence ID" value="NZ_SDHX01000002.1"/>
</dbReference>
<evidence type="ECO:0000256" key="9">
    <source>
        <dbReference type="ARBA" id="ARBA00022759"/>
    </source>
</evidence>
<evidence type="ECO:0000256" key="2">
    <source>
        <dbReference type="ARBA" id="ARBA00001946"/>
    </source>
</evidence>
<sequence>MPKRRQLRGYDLKQIQGVTGLIGVDEAGRGALAGPVVAGAVLVSPEFLEGRWAVSKSGRVNDSKQLTAKEREELWTEFEELVAQGQIHANYGVATVAEIETVNILGATKLAMRRALGGIYPPSAFELKTEPDLFASEEEKAAFQPTVLCRVLIDGLPLRNFPYPHEGVVSGDARSLCIAMASIVAKVTRDRMMDELDRQHPGYGFAQHKGYGTEEHRDAILKRGRSPVHRDSFLRKLFAQPRDLEGQLTLFG</sequence>
<keyword evidence="6" id="KW-0963">Cytoplasm</keyword>
<feature type="binding site" evidence="12">
    <location>
        <position position="154"/>
    </location>
    <ligand>
        <name>a divalent metal cation</name>
        <dbReference type="ChEBI" id="CHEBI:60240"/>
    </ligand>
</feature>
<feature type="binding site" evidence="12">
    <location>
        <position position="25"/>
    </location>
    <ligand>
        <name>a divalent metal cation</name>
        <dbReference type="ChEBI" id="CHEBI:60240"/>
    </ligand>
</feature>
<evidence type="ECO:0000256" key="11">
    <source>
        <dbReference type="ARBA" id="ARBA00023211"/>
    </source>
</evidence>
<dbReference type="InterPro" id="IPR036397">
    <property type="entry name" value="RNaseH_sf"/>
</dbReference>